<evidence type="ECO:0000313" key="7">
    <source>
        <dbReference type="Proteomes" id="UP000676917"/>
    </source>
</evidence>
<dbReference type="PANTHER" id="PTHR46233:SF3">
    <property type="entry name" value="HYDROXYACYLGLUTATHIONE HYDROLASE GLOC"/>
    <property type="match status" value="1"/>
</dbReference>
<evidence type="ECO:0000256" key="2">
    <source>
        <dbReference type="ARBA" id="ARBA00022723"/>
    </source>
</evidence>
<dbReference type="InterPro" id="IPR036866">
    <property type="entry name" value="RibonucZ/Hydroxyglut_hydro"/>
</dbReference>
<accession>A0A919XBA2</accession>
<keyword evidence="7" id="KW-1185">Reference proteome</keyword>
<dbReference type="SUPFAM" id="SSF56281">
    <property type="entry name" value="Metallo-hydrolase/oxidoreductase"/>
    <property type="match status" value="1"/>
</dbReference>
<dbReference type="SMART" id="SM00849">
    <property type="entry name" value="Lactamase_B"/>
    <property type="match status" value="1"/>
</dbReference>
<dbReference type="Pfam" id="PF00753">
    <property type="entry name" value="Lactamase_B"/>
    <property type="match status" value="1"/>
</dbReference>
<evidence type="ECO:0000259" key="5">
    <source>
        <dbReference type="SMART" id="SM00849"/>
    </source>
</evidence>
<comment type="cofactor">
    <cofactor evidence="1">
        <name>Zn(2+)</name>
        <dbReference type="ChEBI" id="CHEBI:29105"/>
    </cofactor>
</comment>
<evidence type="ECO:0000256" key="4">
    <source>
        <dbReference type="ARBA" id="ARBA00022833"/>
    </source>
</evidence>
<proteinExistence type="predicted"/>
<dbReference type="CDD" id="cd06262">
    <property type="entry name" value="metallo-hydrolase-like_MBL-fold"/>
    <property type="match status" value="1"/>
</dbReference>
<dbReference type="GO" id="GO:0016787">
    <property type="term" value="F:hydrolase activity"/>
    <property type="evidence" value="ECO:0007669"/>
    <property type="project" value="UniProtKB-KW"/>
</dbReference>
<dbReference type="AlphaFoldDB" id="A0A919XBA2"/>
<keyword evidence="2" id="KW-0479">Metal-binding</keyword>
<name>A0A919XBA2_9BACI</name>
<protein>
    <submittedName>
        <fullName evidence="6">Hydroxyacylglutathione hydrolase</fullName>
    </submittedName>
</protein>
<keyword evidence="3 6" id="KW-0378">Hydrolase</keyword>
<evidence type="ECO:0000313" key="6">
    <source>
        <dbReference type="EMBL" id="GIO27515.1"/>
    </source>
</evidence>
<dbReference type="GO" id="GO:0046872">
    <property type="term" value="F:metal ion binding"/>
    <property type="evidence" value="ECO:0007669"/>
    <property type="project" value="UniProtKB-KW"/>
</dbReference>
<dbReference type="Proteomes" id="UP000676917">
    <property type="component" value="Unassembled WGS sequence"/>
</dbReference>
<dbReference type="Gene3D" id="3.60.15.10">
    <property type="entry name" value="Ribonuclease Z/Hydroxyacylglutathione hydrolase-like"/>
    <property type="match status" value="1"/>
</dbReference>
<dbReference type="EMBL" id="BORP01000004">
    <property type="protein sequence ID" value="GIO27515.1"/>
    <property type="molecule type" value="Genomic_DNA"/>
</dbReference>
<comment type="caution">
    <text evidence="6">The sequence shown here is derived from an EMBL/GenBank/DDBJ whole genome shotgun (WGS) entry which is preliminary data.</text>
</comment>
<feature type="domain" description="Metallo-beta-lactamase" evidence="5">
    <location>
        <begin position="12"/>
        <end position="189"/>
    </location>
</feature>
<keyword evidence="4" id="KW-0862">Zinc</keyword>
<reference evidence="6" key="1">
    <citation type="submission" date="2021-03" db="EMBL/GenBank/DDBJ databases">
        <title>Antimicrobial resistance genes in bacteria isolated from Japanese honey, and their potential for conferring macrolide and lincosamide resistance in the American foulbrood pathogen Paenibacillus larvae.</title>
        <authorList>
            <person name="Okamoto M."/>
            <person name="Kumagai M."/>
            <person name="Kanamori H."/>
            <person name="Takamatsu D."/>
        </authorList>
    </citation>
    <scope>NUCLEOTIDE SEQUENCE</scope>
    <source>
        <strain evidence="6">J43TS3</strain>
    </source>
</reference>
<evidence type="ECO:0000256" key="1">
    <source>
        <dbReference type="ARBA" id="ARBA00001947"/>
    </source>
</evidence>
<dbReference type="InterPro" id="IPR051453">
    <property type="entry name" value="MBL_Glyoxalase_II"/>
</dbReference>
<sequence>MQINGFSLGPLGTNCYIVYHGNQAIIIDPGEEANRIMEWLTENKLVPLAILLTHAHFDHIGAVEDLRNHFAIPVYVHPNEASWLSKPSLNGSVLFLRKEVKTREAEVLINPGLLQIGPFEFEILYTPGHSPGSVSFYWKEEKKLISGDVLFNQGIGRTDLPGGDFDVLKESILYKLYQLPDDITVYPGHGPSTTIGDEKSLNPFIRPV</sequence>
<organism evidence="6 7">
    <name type="scientific">Ornithinibacillus bavariensis</name>
    <dbReference type="NCBI Taxonomy" id="545502"/>
    <lineage>
        <taxon>Bacteria</taxon>
        <taxon>Bacillati</taxon>
        <taxon>Bacillota</taxon>
        <taxon>Bacilli</taxon>
        <taxon>Bacillales</taxon>
        <taxon>Bacillaceae</taxon>
        <taxon>Ornithinibacillus</taxon>
    </lineage>
</organism>
<gene>
    <name evidence="6" type="ORF">J43TS3_21260</name>
</gene>
<dbReference type="RefSeq" id="WP_212921005.1">
    <property type="nucleotide sequence ID" value="NZ_BORP01000004.1"/>
</dbReference>
<evidence type="ECO:0000256" key="3">
    <source>
        <dbReference type="ARBA" id="ARBA00022801"/>
    </source>
</evidence>
<dbReference type="InterPro" id="IPR001279">
    <property type="entry name" value="Metallo-B-lactamas"/>
</dbReference>
<dbReference type="PANTHER" id="PTHR46233">
    <property type="entry name" value="HYDROXYACYLGLUTATHIONE HYDROLASE GLOC"/>
    <property type="match status" value="1"/>
</dbReference>